<organism evidence="1 2">
    <name type="scientific">Streptomyces rubradiris</name>
    <name type="common">Streptomyces achromogenes subsp. rubradiris</name>
    <dbReference type="NCBI Taxonomy" id="285531"/>
    <lineage>
        <taxon>Bacteria</taxon>
        <taxon>Bacillati</taxon>
        <taxon>Actinomycetota</taxon>
        <taxon>Actinomycetes</taxon>
        <taxon>Kitasatosporales</taxon>
        <taxon>Streptomycetaceae</taxon>
        <taxon>Streptomyces</taxon>
    </lineage>
</organism>
<reference evidence="2" key="1">
    <citation type="submission" date="2023-07" db="EMBL/GenBank/DDBJ databases">
        <title>Whole genome shotgun sequence of Streptomyces achromogenes subsp. rubradiris NBRC 14000.</title>
        <authorList>
            <person name="Komaki H."/>
            <person name="Tamura T."/>
        </authorList>
    </citation>
    <scope>NUCLEOTIDE SEQUENCE [LARGE SCALE GENOMIC DNA]</scope>
    <source>
        <strain evidence="2">NBRC 14000</strain>
    </source>
</reference>
<dbReference type="EMBL" id="BNEA01000015">
    <property type="protein sequence ID" value="GHI53320.1"/>
    <property type="molecule type" value="Genomic_DNA"/>
</dbReference>
<sequence>MRQTSTLITLLRTLPSLPGLSLAVSRTFSGEGRGAFGDLPDCGRVREGRAVDIGTAAAELAPLVAQGGPLRGENPQELAARVVTAHGRASG</sequence>
<dbReference type="Proteomes" id="UP000646738">
    <property type="component" value="Unassembled WGS sequence"/>
</dbReference>
<evidence type="ECO:0000313" key="1">
    <source>
        <dbReference type="EMBL" id="GHI53320.1"/>
    </source>
</evidence>
<comment type="caution">
    <text evidence="1">The sequence shown here is derived from an EMBL/GenBank/DDBJ whole genome shotgun (WGS) entry which is preliminary data.</text>
</comment>
<name>A0ABQ3RBU4_STRRR</name>
<accession>A0ABQ3RBU4</accession>
<gene>
    <name evidence="1" type="ORF">Srubr_31660</name>
</gene>
<proteinExistence type="predicted"/>
<protein>
    <submittedName>
        <fullName evidence="1">Uncharacterized protein</fullName>
    </submittedName>
</protein>
<evidence type="ECO:0000313" key="2">
    <source>
        <dbReference type="Proteomes" id="UP000646738"/>
    </source>
</evidence>
<keyword evidence="2" id="KW-1185">Reference proteome</keyword>